<gene>
    <name evidence="3" type="ORF">J8TS2_06060</name>
</gene>
<feature type="transmembrane region" description="Helical" evidence="1">
    <location>
        <begin position="145"/>
        <end position="171"/>
    </location>
</feature>
<dbReference type="EMBL" id="BORB01000003">
    <property type="protein sequence ID" value="GIN56287.1"/>
    <property type="molecule type" value="Genomic_DNA"/>
</dbReference>
<evidence type="ECO:0000313" key="4">
    <source>
        <dbReference type="Proteomes" id="UP000679950"/>
    </source>
</evidence>
<accession>A0ABQ4KEG8</accession>
<comment type="caution">
    <text evidence="3">The sequence shown here is derived from an EMBL/GenBank/DDBJ whole genome shotgun (WGS) entry which is preliminary data.</text>
</comment>
<feature type="transmembrane region" description="Helical" evidence="1">
    <location>
        <begin position="71"/>
        <end position="89"/>
    </location>
</feature>
<dbReference type="RefSeq" id="WP_212965456.1">
    <property type="nucleotide sequence ID" value="NZ_BORB01000003.1"/>
</dbReference>
<reference evidence="3 4" key="1">
    <citation type="submission" date="2021-03" db="EMBL/GenBank/DDBJ databases">
        <title>Antimicrobial resistance genes in bacteria isolated from Japanese honey, and their potential for conferring macrolide and lincosamide resistance in the American foulbrood pathogen Paenibacillus larvae.</title>
        <authorList>
            <person name="Okamoto M."/>
            <person name="Kumagai M."/>
            <person name="Kanamori H."/>
            <person name="Takamatsu D."/>
        </authorList>
    </citation>
    <scope>NUCLEOTIDE SEQUENCE [LARGE SCALE GENOMIC DNA]</scope>
    <source>
        <strain evidence="3 4">J8TS2</strain>
    </source>
</reference>
<keyword evidence="1" id="KW-1133">Transmembrane helix</keyword>
<keyword evidence="1" id="KW-0472">Membrane</keyword>
<protein>
    <recommendedName>
        <fullName evidence="2">Putative zinc-finger domain-containing protein</fullName>
    </recommendedName>
</protein>
<evidence type="ECO:0000259" key="2">
    <source>
        <dbReference type="Pfam" id="PF13490"/>
    </source>
</evidence>
<dbReference type="Pfam" id="PF13490">
    <property type="entry name" value="zf-HC2"/>
    <property type="match status" value="1"/>
</dbReference>
<feature type="transmembrane region" description="Helical" evidence="1">
    <location>
        <begin position="117"/>
        <end position="133"/>
    </location>
</feature>
<dbReference type="Proteomes" id="UP000679950">
    <property type="component" value="Unassembled WGS sequence"/>
</dbReference>
<feature type="transmembrane region" description="Helical" evidence="1">
    <location>
        <begin position="95"/>
        <end position="112"/>
    </location>
</feature>
<keyword evidence="4" id="KW-1185">Reference proteome</keyword>
<dbReference type="InterPro" id="IPR027383">
    <property type="entry name" value="Znf_put"/>
</dbReference>
<feature type="domain" description="Putative zinc-finger" evidence="2">
    <location>
        <begin position="5"/>
        <end position="39"/>
    </location>
</feature>
<evidence type="ECO:0000256" key="1">
    <source>
        <dbReference type="SAM" id="Phobius"/>
    </source>
</evidence>
<name>A0ABQ4KEG8_9BACI</name>
<organism evidence="3 4">
    <name type="scientific">Lederbergia ruris</name>
    <dbReference type="NCBI Taxonomy" id="217495"/>
    <lineage>
        <taxon>Bacteria</taxon>
        <taxon>Bacillati</taxon>
        <taxon>Bacillota</taxon>
        <taxon>Bacilli</taxon>
        <taxon>Bacillales</taxon>
        <taxon>Bacillaceae</taxon>
        <taxon>Lederbergia</taxon>
    </lineage>
</organism>
<proteinExistence type="predicted"/>
<keyword evidence="1" id="KW-0812">Transmembrane</keyword>
<evidence type="ECO:0000313" key="3">
    <source>
        <dbReference type="EMBL" id="GIN56287.1"/>
    </source>
</evidence>
<sequence length="189" mass="21659">MNRDCYIVEDLLPLYHEGLLQEETTHWLESHLQSCDHCQELSSLSQEPIDQEPICSPIDNEKMLRKIHLKLSFYQIILIAISFVVAIKTSLLNESFGFILTYTILGFITYLFYRKMAIVLIIAFLPNFIWSLVDSLSNESTLVNAMIGSIFLACLHLVFAIIGGVIGFLVLKLKENGDENEKEEKMDIR</sequence>